<gene>
    <name evidence="1" type="ORF">HMPREF1863_00565</name>
</gene>
<dbReference type="PANTHER" id="PTHR36849">
    <property type="entry name" value="CYTOPLASMIC PROTEIN-RELATED"/>
    <property type="match status" value="1"/>
</dbReference>
<evidence type="ECO:0000313" key="2">
    <source>
        <dbReference type="Proteomes" id="UP000070442"/>
    </source>
</evidence>
<dbReference type="EMBL" id="LSDG01000019">
    <property type="protein sequence ID" value="KXB67376.1"/>
    <property type="molecule type" value="Genomic_DNA"/>
</dbReference>
<organism evidence="1 2">
    <name type="scientific">Aedoeadaptatus coxii</name>
    <dbReference type="NCBI Taxonomy" id="755172"/>
    <lineage>
        <taxon>Bacteria</taxon>
        <taxon>Bacillati</taxon>
        <taxon>Bacillota</taxon>
        <taxon>Tissierellia</taxon>
        <taxon>Tissierellales</taxon>
        <taxon>Peptoniphilaceae</taxon>
        <taxon>Aedoeadaptatus</taxon>
    </lineage>
</organism>
<dbReference type="Pfam" id="PF22752">
    <property type="entry name" value="DUF488-N3i"/>
    <property type="match status" value="1"/>
</dbReference>
<proteinExistence type="predicted"/>
<dbReference type="AlphaFoldDB" id="A0A134AI44"/>
<dbReference type="Proteomes" id="UP000070442">
    <property type="component" value="Unassembled WGS sequence"/>
</dbReference>
<name>A0A134AI44_9FIRM</name>
<dbReference type="RefSeq" id="WP_068367107.1">
    <property type="nucleotide sequence ID" value="NZ_CAUPGT010000014.1"/>
</dbReference>
<dbReference type="STRING" id="755172.HMPREF1863_00565"/>
<keyword evidence="2" id="KW-1185">Reference proteome</keyword>
<accession>A0A134AI44</accession>
<sequence length="126" mass="14840">MNPLNIKRAYEEATPDDGKRILVDRYWPRGVKKEAAKLHSWAKEVCPSTGLRKWFDHRADRFTEFAEKYREELNASEAAKTWRDDILKALQDGPVTLVYGTKSKEINHARVLKEWIEETLDHKEEQ</sequence>
<protein>
    <submittedName>
        <fullName evidence="1">Uncharacterized protein</fullName>
    </submittedName>
</protein>
<reference evidence="2" key="1">
    <citation type="submission" date="2016-01" db="EMBL/GenBank/DDBJ databases">
        <authorList>
            <person name="Mitreva M."/>
            <person name="Pepin K.H."/>
            <person name="Mihindukulasuriya K.A."/>
            <person name="Fulton R."/>
            <person name="Fronick C."/>
            <person name="O'Laughlin M."/>
            <person name="Miner T."/>
            <person name="Herter B."/>
            <person name="Rosa B.A."/>
            <person name="Cordes M."/>
            <person name="Tomlinson C."/>
            <person name="Wollam A."/>
            <person name="Palsikar V.B."/>
            <person name="Mardis E.R."/>
            <person name="Wilson R.K."/>
        </authorList>
    </citation>
    <scope>NUCLEOTIDE SEQUENCE [LARGE SCALE GENOMIC DNA]</scope>
    <source>
        <strain evidence="2">DNF00729</strain>
    </source>
</reference>
<dbReference type="PATRIC" id="fig|755172.3.peg.539"/>
<dbReference type="PANTHER" id="PTHR36849:SF1">
    <property type="entry name" value="CYTOPLASMIC PROTEIN"/>
    <property type="match status" value="1"/>
</dbReference>
<dbReference type="InterPro" id="IPR052552">
    <property type="entry name" value="YeaO-like"/>
</dbReference>
<comment type="caution">
    <text evidence="1">The sequence shown here is derived from an EMBL/GenBank/DDBJ whole genome shotgun (WGS) entry which is preliminary data.</text>
</comment>
<dbReference type="OrthoDB" id="9790745at2"/>
<evidence type="ECO:0000313" key="1">
    <source>
        <dbReference type="EMBL" id="KXB67376.1"/>
    </source>
</evidence>